<dbReference type="RefSeq" id="XP_030533195.1">
    <property type="nucleotide sequence ID" value="XM_030677335.2"/>
</dbReference>
<dbReference type="Pfam" id="PF00732">
    <property type="entry name" value="GMC_oxred_N"/>
    <property type="match status" value="1"/>
</dbReference>
<evidence type="ECO:0000313" key="10">
    <source>
        <dbReference type="Proteomes" id="UP000827889"/>
    </source>
</evidence>
<dbReference type="AlphaFoldDB" id="A0A8B8PEF7"/>
<feature type="binding site" evidence="6">
    <location>
        <begin position="525"/>
        <end position="526"/>
    </location>
    <ligand>
        <name>FAD</name>
        <dbReference type="ChEBI" id="CHEBI:57692"/>
    </ligand>
</feature>
<evidence type="ECO:0000256" key="7">
    <source>
        <dbReference type="PIRSR" id="PIRSR000137-3"/>
    </source>
</evidence>
<feature type="disulfide bond" evidence="7">
    <location>
        <begin position="422"/>
        <end position="477"/>
    </location>
</feature>
<dbReference type="PIRSF" id="PIRSF000137">
    <property type="entry name" value="Alcohol_oxidase"/>
    <property type="match status" value="1"/>
</dbReference>
<dbReference type="Pfam" id="PF05199">
    <property type="entry name" value="GMC_oxred_C"/>
    <property type="match status" value="1"/>
</dbReference>
<feature type="domain" description="Glucose-methanol-choline oxidoreductase N-terminal" evidence="9">
    <location>
        <begin position="277"/>
        <end position="291"/>
    </location>
</feature>
<dbReference type="InterPro" id="IPR012132">
    <property type="entry name" value="GMC_OxRdtase"/>
</dbReference>
<dbReference type="Gene3D" id="3.50.50.60">
    <property type="entry name" value="FAD/NAD(P)-binding domain"/>
    <property type="match status" value="1"/>
</dbReference>
<evidence type="ECO:0000259" key="9">
    <source>
        <dbReference type="PROSITE" id="PS00624"/>
    </source>
</evidence>
<feature type="chain" id="PRO_5033983835" evidence="8">
    <location>
        <begin position="25"/>
        <end position="553"/>
    </location>
</feature>
<proteinExistence type="inferred from homology"/>
<dbReference type="PANTHER" id="PTHR45968">
    <property type="entry name" value="OSJNBA0019K04.7 PROTEIN"/>
    <property type="match status" value="1"/>
</dbReference>
<evidence type="ECO:0000256" key="3">
    <source>
        <dbReference type="ARBA" id="ARBA00022630"/>
    </source>
</evidence>
<dbReference type="GeneID" id="115742827"/>
<dbReference type="InterPro" id="IPR051871">
    <property type="entry name" value="GMC_Oxidoreductase-Related"/>
</dbReference>
<sequence>MDLRRWRLLCVLAVNFVFHGICNSEKAPDYTFLHDAESAPSVSFHDYIVIGGGTSGCALAATLSGGATVLVLERGGSPYGNRNIEDMANFNVNLVDTGPNSPSQQFVSEDGVLNTRARVLGGGSALNAGFYTRASKDYVKEAGWDEKLVEESYEWVERKVAFRPPVLGWQSAVRDGLVEAGVTPDHGFTYEHLVGTKVGGTIFNRSGHRHTAANLLEYAQPNSIDVRLFATVHKILFSTVGERRPRAYGVIFEDKEGKMHGAYLRKKTGNEIIVSAGAMGSPQVLMLSGIGPGQHLKDHGLKVVLDQPMVGQGMADNPMNALFVPSRRPVEISLIQVVGITRFGSYIETSSGSGFGNQIGRPGMMPPPVRGFVNSSQQGGFILEKIKGPISKGHLELRTTSPKHNPSVTFNYFKHPEDLRRCVQGMKTIIDVLNSQAMSSFRYEELPVETLISIMVASPVNLRPRHPTAAISLKQFCIDTVMTIWHYHGGCQVGRVVDRDYKVIGVDSLRVVDGSTFSASPGTNPQATVMMLGRYMGQKILRERASNKVKTVK</sequence>
<dbReference type="Gene3D" id="3.30.410.40">
    <property type="match status" value="1"/>
</dbReference>
<keyword evidence="3" id="KW-0285">Flavoprotein</keyword>
<feature type="binding site" evidence="6">
    <location>
        <position position="514"/>
    </location>
    <ligand>
        <name>FAD</name>
        <dbReference type="ChEBI" id="CHEBI:57692"/>
    </ligand>
</feature>
<dbReference type="PANTHER" id="PTHR45968:SF31">
    <property type="entry name" value="GLUCOSE-METHANOL-CHOLINE (GMC) OXIDOREDUCTASE FAMILY PROTEIN"/>
    <property type="match status" value="1"/>
</dbReference>
<keyword evidence="4 8" id="KW-0732">Signal</keyword>
<name>A0A8B8PEF7_9MYRT</name>
<evidence type="ECO:0000313" key="11">
    <source>
        <dbReference type="RefSeq" id="XP_030533195.1"/>
    </source>
</evidence>
<gene>
    <name evidence="11" type="primary">LOC115742827</name>
</gene>
<feature type="binding site" evidence="6">
    <location>
        <begin position="54"/>
        <end position="55"/>
    </location>
    <ligand>
        <name>FAD</name>
        <dbReference type="ChEBI" id="CHEBI:57692"/>
    </ligand>
</feature>
<reference evidence="11" key="1">
    <citation type="submission" date="2025-08" db="UniProtKB">
        <authorList>
            <consortium name="RefSeq"/>
        </authorList>
    </citation>
    <scope>IDENTIFICATION</scope>
    <source>
        <tissue evidence="11">Leaf</tissue>
    </source>
</reference>
<keyword evidence="10" id="KW-1185">Reference proteome</keyword>
<dbReference type="KEGG" id="rarg:115742827"/>
<evidence type="ECO:0000256" key="1">
    <source>
        <dbReference type="ARBA" id="ARBA00001974"/>
    </source>
</evidence>
<organism evidence="10 11">
    <name type="scientific">Rhodamnia argentea</name>
    <dbReference type="NCBI Taxonomy" id="178133"/>
    <lineage>
        <taxon>Eukaryota</taxon>
        <taxon>Viridiplantae</taxon>
        <taxon>Streptophyta</taxon>
        <taxon>Embryophyta</taxon>
        <taxon>Tracheophyta</taxon>
        <taxon>Spermatophyta</taxon>
        <taxon>Magnoliopsida</taxon>
        <taxon>eudicotyledons</taxon>
        <taxon>Gunneridae</taxon>
        <taxon>Pentapetalae</taxon>
        <taxon>rosids</taxon>
        <taxon>malvids</taxon>
        <taxon>Myrtales</taxon>
        <taxon>Myrtaceae</taxon>
        <taxon>Myrtoideae</taxon>
        <taxon>Myrteae</taxon>
        <taxon>Australasian group</taxon>
        <taxon>Rhodamnia</taxon>
    </lineage>
</organism>
<dbReference type="Proteomes" id="UP000827889">
    <property type="component" value="Chromosome 10"/>
</dbReference>
<dbReference type="InterPro" id="IPR036188">
    <property type="entry name" value="FAD/NAD-bd_sf"/>
</dbReference>
<dbReference type="SUPFAM" id="SSF54373">
    <property type="entry name" value="FAD-linked reductases, C-terminal domain"/>
    <property type="match status" value="1"/>
</dbReference>
<dbReference type="InterPro" id="IPR007867">
    <property type="entry name" value="GMC_OxRtase_C"/>
</dbReference>
<evidence type="ECO:0000256" key="8">
    <source>
        <dbReference type="SAM" id="SignalP"/>
    </source>
</evidence>
<feature type="binding site" evidence="6">
    <location>
        <begin position="485"/>
        <end position="486"/>
    </location>
    <ligand>
        <name>FAD</name>
        <dbReference type="ChEBI" id="CHEBI:57692"/>
    </ligand>
</feature>
<dbReference type="InterPro" id="IPR000172">
    <property type="entry name" value="GMC_OxRdtase_N"/>
</dbReference>
<evidence type="ECO:0000256" key="5">
    <source>
        <dbReference type="ARBA" id="ARBA00022827"/>
    </source>
</evidence>
<keyword evidence="7" id="KW-1015">Disulfide bond</keyword>
<evidence type="ECO:0000256" key="2">
    <source>
        <dbReference type="ARBA" id="ARBA00010790"/>
    </source>
</evidence>
<comment type="cofactor">
    <cofactor evidence="1 6">
        <name>FAD</name>
        <dbReference type="ChEBI" id="CHEBI:57692"/>
    </cofactor>
</comment>
<dbReference type="SUPFAM" id="SSF51905">
    <property type="entry name" value="FAD/NAD(P)-binding domain"/>
    <property type="match status" value="1"/>
</dbReference>
<accession>A0A8B8PEF7</accession>
<protein>
    <submittedName>
        <fullName evidence="11">Protein HOTHEAD-like</fullName>
    </submittedName>
</protein>
<dbReference type="PROSITE" id="PS00624">
    <property type="entry name" value="GMC_OXRED_2"/>
    <property type="match status" value="1"/>
</dbReference>
<feature type="binding site" evidence="6">
    <location>
        <position position="232"/>
    </location>
    <ligand>
        <name>FAD</name>
        <dbReference type="ChEBI" id="CHEBI:57692"/>
    </ligand>
</feature>
<dbReference type="GO" id="GO:0016614">
    <property type="term" value="F:oxidoreductase activity, acting on CH-OH group of donors"/>
    <property type="evidence" value="ECO:0007669"/>
    <property type="project" value="InterPro"/>
</dbReference>
<evidence type="ECO:0000256" key="4">
    <source>
        <dbReference type="ARBA" id="ARBA00022729"/>
    </source>
</evidence>
<feature type="binding site" evidence="6">
    <location>
        <begin position="73"/>
        <end position="74"/>
    </location>
    <ligand>
        <name>FAD</name>
        <dbReference type="ChEBI" id="CHEBI:57692"/>
    </ligand>
</feature>
<dbReference type="OrthoDB" id="269227at2759"/>
<feature type="signal peptide" evidence="8">
    <location>
        <begin position="1"/>
        <end position="24"/>
    </location>
</feature>
<dbReference type="GO" id="GO:0050660">
    <property type="term" value="F:flavin adenine dinucleotide binding"/>
    <property type="evidence" value="ECO:0007669"/>
    <property type="project" value="InterPro"/>
</dbReference>
<feature type="binding site" evidence="6">
    <location>
        <position position="119"/>
    </location>
    <ligand>
        <name>FAD</name>
        <dbReference type="ChEBI" id="CHEBI:57692"/>
    </ligand>
</feature>
<evidence type="ECO:0000256" key="6">
    <source>
        <dbReference type="PIRSR" id="PIRSR000137-2"/>
    </source>
</evidence>
<keyword evidence="5 6" id="KW-0274">FAD</keyword>
<comment type="similarity">
    <text evidence="2">Belongs to the GMC oxidoreductase family.</text>
</comment>